<organism evidence="3 4">
    <name type="scientific">Sutterella seckii</name>
    <dbReference type="NCBI Taxonomy" id="1944635"/>
    <lineage>
        <taxon>Bacteria</taxon>
        <taxon>Pseudomonadati</taxon>
        <taxon>Pseudomonadota</taxon>
        <taxon>Betaproteobacteria</taxon>
        <taxon>Burkholderiales</taxon>
        <taxon>Sutterellaceae</taxon>
        <taxon>Sutterella</taxon>
    </lineage>
</organism>
<dbReference type="PANTHER" id="PTHR35604">
    <property type="entry name" value="TRANSPOSASE INSH FOR INSERTION SEQUENCE ELEMENT IS5A-RELATED"/>
    <property type="match status" value="1"/>
</dbReference>
<feature type="region of interest" description="Disordered" evidence="1">
    <location>
        <begin position="1"/>
        <end position="20"/>
    </location>
</feature>
<feature type="non-terminal residue" evidence="3">
    <location>
        <position position="115"/>
    </location>
</feature>
<evidence type="ECO:0000256" key="1">
    <source>
        <dbReference type="SAM" id="MobiDB-lite"/>
    </source>
</evidence>
<sequence length="115" mass="13693">MEQLSFSDLETSLRRKTRKTRTERLTERLEKLVPWSDLLALIQPFYYESGRRGRQPFPLELMLRIHLLQIAYNMSDPQMEDFLHENSTARKFVGLALADRTPDESTILQFRHLLE</sequence>
<dbReference type="EMBL" id="WEHX01000013">
    <property type="protein sequence ID" value="KAB7661944.1"/>
    <property type="molecule type" value="Genomic_DNA"/>
</dbReference>
<evidence type="ECO:0000313" key="4">
    <source>
        <dbReference type="Proteomes" id="UP000430564"/>
    </source>
</evidence>
<protein>
    <submittedName>
        <fullName evidence="3">Transposase</fullName>
    </submittedName>
</protein>
<dbReference type="Pfam" id="PF05598">
    <property type="entry name" value="DUF772"/>
    <property type="match status" value="1"/>
</dbReference>
<feature type="domain" description="Transposase InsH N-terminal" evidence="2">
    <location>
        <begin position="22"/>
        <end position="112"/>
    </location>
</feature>
<dbReference type="PANTHER" id="PTHR35604:SF2">
    <property type="entry name" value="TRANSPOSASE INSH FOR INSERTION SEQUENCE ELEMENT IS5A-RELATED"/>
    <property type="match status" value="1"/>
</dbReference>
<dbReference type="AlphaFoldDB" id="A0A6I1ET60"/>
<dbReference type="Proteomes" id="UP000430564">
    <property type="component" value="Unassembled WGS sequence"/>
</dbReference>
<name>A0A6I1ET60_9BURK</name>
<evidence type="ECO:0000313" key="3">
    <source>
        <dbReference type="EMBL" id="KAB7661944.1"/>
    </source>
</evidence>
<gene>
    <name evidence="3" type="ORF">GBM95_03855</name>
</gene>
<evidence type="ECO:0000259" key="2">
    <source>
        <dbReference type="Pfam" id="PF05598"/>
    </source>
</evidence>
<dbReference type="InterPro" id="IPR008490">
    <property type="entry name" value="Transposase_InsH_N"/>
</dbReference>
<proteinExistence type="predicted"/>
<accession>A0A6I1ET60</accession>
<dbReference type="RefSeq" id="WP_193222561.1">
    <property type="nucleotide sequence ID" value="NZ_WEHX01000013.1"/>
</dbReference>
<reference evidence="3 4" key="1">
    <citation type="submission" date="2019-10" db="EMBL/GenBank/DDBJ databases">
        <title>Genome diversity of Sutterella seckii.</title>
        <authorList>
            <person name="Chaplin A.V."/>
            <person name="Sokolova S.R."/>
            <person name="Mosin K.A."/>
            <person name="Ivanova E.L."/>
            <person name="Kochetkova T.O."/>
            <person name="Goltsov A.Y."/>
            <person name="Trofimov D.Y."/>
            <person name="Efimov B.A."/>
        </authorList>
    </citation>
    <scope>NUCLEOTIDE SEQUENCE [LARGE SCALE GENOMIC DNA]</scope>
    <source>
        <strain evidence="3 4">ASD393</strain>
    </source>
</reference>
<comment type="caution">
    <text evidence="3">The sequence shown here is derived from an EMBL/GenBank/DDBJ whole genome shotgun (WGS) entry which is preliminary data.</text>
</comment>